<evidence type="ECO:0000313" key="6">
    <source>
        <dbReference type="Proteomes" id="UP000547973"/>
    </source>
</evidence>
<dbReference type="InterPro" id="IPR017150">
    <property type="entry name" value="Pept_M20_glutamate_carboxypep"/>
</dbReference>
<reference evidence="5 6" key="1">
    <citation type="submission" date="2020-07" db="EMBL/GenBank/DDBJ databases">
        <title>Sequencing the genomes of 1000 actinobacteria strains.</title>
        <authorList>
            <person name="Klenk H.-P."/>
        </authorList>
    </citation>
    <scope>NUCLEOTIDE SEQUENCE [LARGE SCALE GENOMIC DNA]</scope>
    <source>
        <strain evidence="5 6">DSM 19970</strain>
    </source>
</reference>
<evidence type="ECO:0000313" key="5">
    <source>
        <dbReference type="EMBL" id="NYI41637.1"/>
    </source>
</evidence>
<evidence type="ECO:0000256" key="2">
    <source>
        <dbReference type="ARBA" id="ARBA00022801"/>
    </source>
</evidence>
<dbReference type="InterPro" id="IPR036264">
    <property type="entry name" value="Bact_exopeptidase_dim_dom"/>
</dbReference>
<dbReference type="InterPro" id="IPR002933">
    <property type="entry name" value="Peptidase_M20"/>
</dbReference>
<dbReference type="PANTHER" id="PTHR43808:SF9">
    <property type="entry name" value="BLL0789 PROTEIN"/>
    <property type="match status" value="1"/>
</dbReference>
<protein>
    <submittedName>
        <fullName evidence="5">Glutamate carboxypeptidase</fullName>
        <ecNumber evidence="5">3.4.17.11</ecNumber>
    </submittedName>
</protein>
<dbReference type="GO" id="GO:0004180">
    <property type="term" value="F:carboxypeptidase activity"/>
    <property type="evidence" value="ECO:0007669"/>
    <property type="project" value="UniProtKB-KW"/>
</dbReference>
<dbReference type="Gene3D" id="3.40.630.10">
    <property type="entry name" value="Zn peptidases"/>
    <property type="match status" value="1"/>
</dbReference>
<dbReference type="PANTHER" id="PTHR43808">
    <property type="entry name" value="ACETYLORNITHINE DEACETYLASE"/>
    <property type="match status" value="1"/>
</dbReference>
<feature type="active site" description="Proton acceptor" evidence="3">
    <location>
        <position position="148"/>
    </location>
</feature>
<dbReference type="EMBL" id="JACBZO010000001">
    <property type="protein sequence ID" value="NYI41637.1"/>
    <property type="molecule type" value="Genomic_DNA"/>
</dbReference>
<dbReference type="SUPFAM" id="SSF55031">
    <property type="entry name" value="Bacterial exopeptidase dimerisation domain"/>
    <property type="match status" value="1"/>
</dbReference>
<proteinExistence type="predicted"/>
<dbReference type="Pfam" id="PF07687">
    <property type="entry name" value="M20_dimer"/>
    <property type="match status" value="1"/>
</dbReference>
<organism evidence="5 6">
    <name type="scientific">Demequina lutea</name>
    <dbReference type="NCBI Taxonomy" id="431489"/>
    <lineage>
        <taxon>Bacteria</taxon>
        <taxon>Bacillati</taxon>
        <taxon>Actinomycetota</taxon>
        <taxon>Actinomycetes</taxon>
        <taxon>Micrococcales</taxon>
        <taxon>Demequinaceae</taxon>
        <taxon>Demequina</taxon>
    </lineage>
</organism>
<dbReference type="AlphaFoldDB" id="A0A7Y9ZA77"/>
<accession>A0A7Y9ZA77</accession>
<gene>
    <name evidence="5" type="ORF">BKA03_001756</name>
</gene>
<sequence>MAMLDTCSERLGAILDDAQRLMSCESPSDDLAAIARSADVVAEVVGARLAEAGLPSTPERIVVGGCTHLRWRFGGGGRVLILTHHDTVWPIGSLATYPIHITGGVLSGPGCFDMKVGLAQAVHAIAALAQKAGPAAVAGVTLLVTGDEEIGSPTSRGLIEDEARGAKAVFVLEAAGPDGSLKTARKGASVYGVDVIGRAAHAGLEPEKGINSVVELAAQIPVIAALADTDHGTTVTPTRLRADTTVNTVPAHARLDVDVRATTAAEQHRVDHGMRSLESTLSGSRIDVSGGITRPVMERTNTAHLFSRATTLADSAGIHPLHAIAVGGASDGNLTAGMGVPTLDGLGAVGGGAHAADEHVVIEHIPHRTALVALLIADTLAGGGR</sequence>
<keyword evidence="6" id="KW-1185">Reference proteome</keyword>
<dbReference type="Proteomes" id="UP000547973">
    <property type="component" value="Unassembled WGS sequence"/>
</dbReference>
<comment type="caution">
    <text evidence="5">The sequence shown here is derived from an EMBL/GenBank/DDBJ whole genome shotgun (WGS) entry which is preliminary data.</text>
</comment>
<dbReference type="InterPro" id="IPR011650">
    <property type="entry name" value="Peptidase_M20_dimer"/>
</dbReference>
<dbReference type="Gene3D" id="3.30.70.360">
    <property type="match status" value="1"/>
</dbReference>
<evidence type="ECO:0000256" key="1">
    <source>
        <dbReference type="ARBA" id="ARBA00022723"/>
    </source>
</evidence>
<dbReference type="PIRSF" id="PIRSF037238">
    <property type="entry name" value="Carboxypeptidase_G2"/>
    <property type="match status" value="1"/>
</dbReference>
<keyword evidence="5" id="KW-0645">Protease</keyword>
<dbReference type="InterPro" id="IPR050072">
    <property type="entry name" value="Peptidase_M20A"/>
</dbReference>
<dbReference type="GO" id="GO:0046872">
    <property type="term" value="F:metal ion binding"/>
    <property type="evidence" value="ECO:0007669"/>
    <property type="project" value="UniProtKB-KW"/>
</dbReference>
<dbReference type="EC" id="3.4.17.11" evidence="5"/>
<feature type="active site" evidence="3">
    <location>
        <position position="86"/>
    </location>
</feature>
<keyword evidence="5" id="KW-0121">Carboxypeptidase</keyword>
<dbReference type="Pfam" id="PF01546">
    <property type="entry name" value="Peptidase_M20"/>
    <property type="match status" value="1"/>
</dbReference>
<name>A0A7Y9ZA77_9MICO</name>
<feature type="domain" description="Peptidase M20 dimerisation" evidence="4">
    <location>
        <begin position="183"/>
        <end position="270"/>
    </location>
</feature>
<keyword evidence="2 5" id="KW-0378">Hydrolase</keyword>
<evidence type="ECO:0000256" key="3">
    <source>
        <dbReference type="PIRSR" id="PIRSR037238-1"/>
    </source>
</evidence>
<evidence type="ECO:0000259" key="4">
    <source>
        <dbReference type="Pfam" id="PF07687"/>
    </source>
</evidence>
<dbReference type="SUPFAM" id="SSF53187">
    <property type="entry name" value="Zn-dependent exopeptidases"/>
    <property type="match status" value="1"/>
</dbReference>
<keyword evidence="1" id="KW-0479">Metal-binding</keyword>